<dbReference type="OrthoDB" id="139410at2"/>
<dbReference type="Proteomes" id="UP000271227">
    <property type="component" value="Unassembled WGS sequence"/>
</dbReference>
<dbReference type="InParanoid" id="A0A3M0BTF4"/>
<evidence type="ECO:0000313" key="1">
    <source>
        <dbReference type="EMBL" id="RMB00598.1"/>
    </source>
</evidence>
<organism evidence="1 2">
    <name type="scientific">Eilatimonas milleporae</name>
    <dbReference type="NCBI Taxonomy" id="911205"/>
    <lineage>
        <taxon>Bacteria</taxon>
        <taxon>Pseudomonadati</taxon>
        <taxon>Pseudomonadota</taxon>
        <taxon>Alphaproteobacteria</taxon>
        <taxon>Kordiimonadales</taxon>
        <taxon>Kordiimonadaceae</taxon>
        <taxon>Eilatimonas</taxon>
    </lineage>
</organism>
<keyword evidence="1" id="KW-0808">Transferase</keyword>
<proteinExistence type="predicted"/>
<dbReference type="RefSeq" id="WP_121940419.1">
    <property type="nucleotide sequence ID" value="NZ_REFR01000017.1"/>
</dbReference>
<dbReference type="SUPFAM" id="SSF53756">
    <property type="entry name" value="UDP-Glycosyltransferase/glycogen phosphorylase"/>
    <property type="match status" value="1"/>
</dbReference>
<protein>
    <submittedName>
        <fullName evidence="1">Glycosyltransferase involved in cell wall biosynthesis</fullName>
    </submittedName>
</protein>
<name>A0A3M0BTF4_9PROT</name>
<keyword evidence="2" id="KW-1185">Reference proteome</keyword>
<dbReference type="AlphaFoldDB" id="A0A3M0BTF4"/>
<accession>A0A3M0BTF4</accession>
<dbReference type="GO" id="GO:0016740">
    <property type="term" value="F:transferase activity"/>
    <property type="evidence" value="ECO:0007669"/>
    <property type="project" value="UniProtKB-KW"/>
</dbReference>
<gene>
    <name evidence="1" type="ORF">BXY39_3786</name>
</gene>
<reference evidence="1 2" key="1">
    <citation type="submission" date="2018-10" db="EMBL/GenBank/DDBJ databases">
        <title>Genomic Encyclopedia of Archaeal and Bacterial Type Strains, Phase II (KMG-II): from individual species to whole genera.</title>
        <authorList>
            <person name="Goeker M."/>
        </authorList>
    </citation>
    <scope>NUCLEOTIDE SEQUENCE [LARGE SCALE GENOMIC DNA]</scope>
    <source>
        <strain evidence="1 2">DSM 25217</strain>
    </source>
</reference>
<comment type="caution">
    <text evidence="1">The sequence shown here is derived from an EMBL/GenBank/DDBJ whole genome shotgun (WGS) entry which is preliminary data.</text>
</comment>
<evidence type="ECO:0000313" key="2">
    <source>
        <dbReference type="Proteomes" id="UP000271227"/>
    </source>
</evidence>
<dbReference type="EMBL" id="REFR01000017">
    <property type="protein sequence ID" value="RMB00598.1"/>
    <property type="molecule type" value="Genomic_DNA"/>
</dbReference>
<sequence>MKLAIFGKHPVPQGGFDGVMSLFEAIGFSRLGYDVSLLIAFPDSATHDAVLARLDIEDLNALPKFGGRFDIVPVYPDGRGFQEVDVLIYQSCRPEDWDTYGALCQDHAGLLTKNFPKFVPDHDFEREPSVIGQFANFDLIACALRSDLDIFRANPAFWQEHGHRLAHVPRGADPALLHAGYKTATAPIIGLDMPSGDDARAYMAYVGPIKRLRRDYPGLKVLTIGKPIPELESTAIPYGRFDRLYDRFFNLIWVYCTIDYRFSPAHLQAEIHKRDSGWGPRAVFEVQNIEAQMSGAPILGRRACMIDELYEPGVTGFNYRDQGSEPQIYRTLSRIIADMAHYRTETRKWALRHFTWESCIARWHEAIQACRRATGQLR</sequence>